<dbReference type="EnsemblPlants" id="OGLUM07G09110.1">
    <property type="protein sequence ID" value="OGLUM07G09110.1"/>
    <property type="gene ID" value="OGLUM07G09110"/>
</dbReference>
<dbReference type="Gramene" id="OGLUM07G09110.1">
    <property type="protein sequence ID" value="OGLUM07G09110.1"/>
    <property type="gene ID" value="OGLUM07G09110"/>
</dbReference>
<dbReference type="AlphaFoldDB" id="A0A0E0AI31"/>
<dbReference type="HOGENOM" id="CLU_1996172_0_0_1"/>
<reference evidence="1" key="1">
    <citation type="submission" date="2015-04" db="UniProtKB">
        <authorList>
            <consortium name="EnsemblPlants"/>
        </authorList>
    </citation>
    <scope>IDENTIFICATION</scope>
</reference>
<evidence type="ECO:0000313" key="2">
    <source>
        <dbReference type="Proteomes" id="UP000026961"/>
    </source>
</evidence>
<organism evidence="1">
    <name type="scientific">Oryza glumipatula</name>
    <dbReference type="NCBI Taxonomy" id="40148"/>
    <lineage>
        <taxon>Eukaryota</taxon>
        <taxon>Viridiplantae</taxon>
        <taxon>Streptophyta</taxon>
        <taxon>Embryophyta</taxon>
        <taxon>Tracheophyta</taxon>
        <taxon>Spermatophyta</taxon>
        <taxon>Magnoliopsida</taxon>
        <taxon>Liliopsida</taxon>
        <taxon>Poales</taxon>
        <taxon>Poaceae</taxon>
        <taxon>BOP clade</taxon>
        <taxon>Oryzoideae</taxon>
        <taxon>Oryzeae</taxon>
        <taxon>Oryzinae</taxon>
        <taxon>Oryza</taxon>
    </lineage>
</organism>
<dbReference type="Proteomes" id="UP000026961">
    <property type="component" value="Chromosome 7"/>
</dbReference>
<keyword evidence="2" id="KW-1185">Reference proteome</keyword>
<accession>A0A0E0AI31</accession>
<evidence type="ECO:0000313" key="1">
    <source>
        <dbReference type="EnsemblPlants" id="OGLUM07G09110.1"/>
    </source>
</evidence>
<sequence>MDFAGQQGGRPRRDGAAAVCDATEAAAASTAEACEAAANNIGERGCILGSCSGLLLRTAVTATCCSSTMATEEKGEERLCCFNFLGRDPKHHTSFPVSGVPNLDLVSYPTLHLTTSAASLQRGES</sequence>
<name>A0A0E0AI31_9ORYZ</name>
<proteinExistence type="predicted"/>
<protein>
    <submittedName>
        <fullName evidence="1">Uncharacterized protein</fullName>
    </submittedName>
</protein>
<reference evidence="1" key="2">
    <citation type="submission" date="2018-05" db="EMBL/GenBank/DDBJ databases">
        <title>OgluRS3 (Oryza glumaepatula Reference Sequence Version 3).</title>
        <authorList>
            <person name="Zhang J."/>
            <person name="Kudrna D."/>
            <person name="Lee S."/>
            <person name="Talag J."/>
            <person name="Welchert J."/>
            <person name="Wing R.A."/>
        </authorList>
    </citation>
    <scope>NUCLEOTIDE SEQUENCE [LARGE SCALE GENOMIC DNA]</scope>
</reference>